<evidence type="ECO:0000256" key="2">
    <source>
        <dbReference type="ARBA" id="ARBA00022989"/>
    </source>
</evidence>
<keyword evidence="2 4" id="KW-1133">Transmembrane helix</keyword>
<keyword evidence="4" id="KW-0187">Copper transport</keyword>
<dbReference type="GO" id="GO:0005375">
    <property type="term" value="F:copper ion transmembrane transporter activity"/>
    <property type="evidence" value="ECO:0007669"/>
    <property type="project" value="UniProtKB-UniRule"/>
</dbReference>
<protein>
    <recommendedName>
        <fullName evidence="4">Copper transport protein</fullName>
    </recommendedName>
</protein>
<evidence type="ECO:0000256" key="1">
    <source>
        <dbReference type="ARBA" id="ARBA00022692"/>
    </source>
</evidence>
<keyword evidence="4" id="KW-0406">Ion transport</keyword>
<keyword evidence="1 4" id="KW-0812">Transmembrane</keyword>
<keyword evidence="7" id="KW-1185">Reference proteome</keyword>
<gene>
    <name evidence="6" type="ORF">DGUA_6G005804</name>
</gene>
<feature type="compositionally biased region" description="Polar residues" evidence="5">
    <location>
        <begin position="249"/>
        <end position="264"/>
    </location>
</feature>
<evidence type="ECO:0000256" key="4">
    <source>
        <dbReference type="RuleBase" id="RU367022"/>
    </source>
</evidence>
<dbReference type="PANTHER" id="PTHR12483">
    <property type="entry name" value="SOLUTE CARRIER FAMILY 31 COPPER TRANSPORTERS"/>
    <property type="match status" value="1"/>
</dbReference>
<dbReference type="OMA" id="NAHTHIR"/>
<feature type="compositionally biased region" description="Low complexity" evidence="5">
    <location>
        <begin position="160"/>
        <end position="170"/>
    </location>
</feature>
<dbReference type="STRING" id="7266.A0A3B0JZA6"/>
<evidence type="ECO:0000256" key="5">
    <source>
        <dbReference type="SAM" id="MobiDB-lite"/>
    </source>
</evidence>
<name>A0A3B0JZA6_DROGU</name>
<feature type="transmembrane region" description="Helical" evidence="4">
    <location>
        <begin position="64"/>
        <end position="86"/>
    </location>
</feature>
<accession>A0A3B0JZA6</accession>
<evidence type="ECO:0000256" key="3">
    <source>
        <dbReference type="ARBA" id="ARBA00023136"/>
    </source>
</evidence>
<dbReference type="EMBL" id="OUUW01000005">
    <property type="protein sequence ID" value="SPP80850.1"/>
    <property type="molecule type" value="Genomic_DNA"/>
</dbReference>
<dbReference type="GO" id="GO:0016020">
    <property type="term" value="C:membrane"/>
    <property type="evidence" value="ECO:0007669"/>
    <property type="project" value="UniProtKB-SubCell"/>
</dbReference>
<reference evidence="7" key="1">
    <citation type="submission" date="2018-01" db="EMBL/GenBank/DDBJ databases">
        <authorList>
            <person name="Alioto T."/>
            <person name="Alioto T."/>
        </authorList>
    </citation>
    <scope>NUCLEOTIDE SEQUENCE [LARGE SCALE GENOMIC DNA]</scope>
</reference>
<proteinExistence type="inferred from homology"/>
<keyword evidence="3 4" id="KW-0472">Membrane</keyword>
<keyword evidence="4" id="KW-0813">Transport</keyword>
<comment type="subcellular location">
    <subcellularLocation>
        <location evidence="4">Membrane</location>
        <topology evidence="4">Multi-pass membrane protein</topology>
    </subcellularLocation>
</comment>
<evidence type="ECO:0000313" key="7">
    <source>
        <dbReference type="Proteomes" id="UP000268350"/>
    </source>
</evidence>
<feature type="region of interest" description="Disordered" evidence="5">
    <location>
        <begin position="160"/>
        <end position="281"/>
    </location>
</feature>
<organism evidence="6 7">
    <name type="scientific">Drosophila guanche</name>
    <name type="common">Fruit fly</name>
    <dbReference type="NCBI Taxonomy" id="7266"/>
    <lineage>
        <taxon>Eukaryota</taxon>
        <taxon>Metazoa</taxon>
        <taxon>Ecdysozoa</taxon>
        <taxon>Arthropoda</taxon>
        <taxon>Hexapoda</taxon>
        <taxon>Insecta</taxon>
        <taxon>Pterygota</taxon>
        <taxon>Neoptera</taxon>
        <taxon>Endopterygota</taxon>
        <taxon>Diptera</taxon>
        <taxon>Brachycera</taxon>
        <taxon>Muscomorpha</taxon>
        <taxon>Ephydroidea</taxon>
        <taxon>Drosophilidae</taxon>
        <taxon>Drosophila</taxon>
        <taxon>Sophophora</taxon>
    </lineage>
</organism>
<feature type="transmembrane region" description="Helical" evidence="4">
    <location>
        <begin position="316"/>
        <end position="344"/>
    </location>
</feature>
<sequence length="356" mass="39890">MSPRHNHGGEDYFQDDDVTIRSYHDLGHSLTGRNDGNHGDMSMVFHGGYTETILFEFWRCDTRLALAVSCLCIFMVAILYEALKYFREYLFRRRRRRLEGGRDNYNPPRYRHSNYYDYYAQRQPQRHPQRHPQIQIQPQPQIQLQPQPRIQDIQAYVYRPPPVRRSSPAPSTAPPPTNLSDGEPMTTLDDRATSSSSDQTVQISVANSATTSDAQAMSASSTQNPWATSGSGAWPRIGVSGNPRMGGQAMSTSSAQGVSASNAHSHVHPPGPPGPTRLLPAVENQEPSRPLTCDLYLSPLHIAQTFLHMLQVLISFLLMLVFMSFNVWLCAAVLVGAGVGYFLFFPLSNNVQEHCN</sequence>
<dbReference type="Proteomes" id="UP000268350">
    <property type="component" value="Unassembled WGS sequence"/>
</dbReference>
<dbReference type="InterPro" id="IPR007274">
    <property type="entry name" value="Cop_transporter"/>
</dbReference>
<feature type="compositionally biased region" description="Polar residues" evidence="5">
    <location>
        <begin position="193"/>
        <end position="231"/>
    </location>
</feature>
<dbReference type="OrthoDB" id="161814at2759"/>
<dbReference type="Pfam" id="PF04145">
    <property type="entry name" value="Ctr"/>
    <property type="match status" value="1"/>
</dbReference>
<dbReference type="AlphaFoldDB" id="A0A3B0JZA6"/>
<dbReference type="PANTHER" id="PTHR12483:SF115">
    <property type="entry name" value="COPPER TRANSPORT PROTEIN"/>
    <property type="match status" value="1"/>
</dbReference>
<comment type="similarity">
    <text evidence="4">Belongs to the copper transporter (Ctr) (TC 1.A.56) family. SLC31A subfamily.</text>
</comment>
<evidence type="ECO:0000313" key="6">
    <source>
        <dbReference type="EMBL" id="SPP80850.1"/>
    </source>
</evidence>
<keyword evidence="4" id="KW-0186">Copper</keyword>